<dbReference type="SUPFAM" id="SSF53850">
    <property type="entry name" value="Periplasmic binding protein-like II"/>
    <property type="match status" value="1"/>
</dbReference>
<name>A0ABM9C398_9BACL</name>
<keyword evidence="3" id="KW-1185">Reference proteome</keyword>
<dbReference type="RefSeq" id="WP_236286586.1">
    <property type="nucleotide sequence ID" value="NZ_CAKMMW010000004.1"/>
</dbReference>
<organism evidence="2 3">
    <name type="scientific">Paenibacillus allorhizoplanae</name>
    <dbReference type="NCBI Taxonomy" id="2905648"/>
    <lineage>
        <taxon>Bacteria</taxon>
        <taxon>Bacillati</taxon>
        <taxon>Bacillota</taxon>
        <taxon>Bacilli</taxon>
        <taxon>Bacillales</taxon>
        <taxon>Paenibacillaceae</taxon>
        <taxon>Paenibacillus</taxon>
    </lineage>
</organism>
<feature type="chain" id="PRO_5045075080" description="Extracellular solute-binding protein" evidence="1">
    <location>
        <begin position="23"/>
        <end position="552"/>
    </location>
</feature>
<dbReference type="InterPro" id="IPR050490">
    <property type="entry name" value="Bact_solute-bd_prot1"/>
</dbReference>
<dbReference type="PANTHER" id="PTHR43649">
    <property type="entry name" value="ARABINOSE-BINDING PROTEIN-RELATED"/>
    <property type="match status" value="1"/>
</dbReference>
<dbReference type="Pfam" id="PF01547">
    <property type="entry name" value="SBP_bac_1"/>
    <property type="match status" value="1"/>
</dbReference>
<dbReference type="EMBL" id="CAKMMW010000004">
    <property type="protein sequence ID" value="CAH1202050.1"/>
    <property type="molecule type" value="Genomic_DNA"/>
</dbReference>
<dbReference type="PANTHER" id="PTHR43649:SF12">
    <property type="entry name" value="DIACETYLCHITOBIOSE BINDING PROTEIN DASA"/>
    <property type="match status" value="1"/>
</dbReference>
<proteinExistence type="predicted"/>
<evidence type="ECO:0000313" key="3">
    <source>
        <dbReference type="Proteomes" id="UP000838821"/>
    </source>
</evidence>
<keyword evidence="1" id="KW-0732">Signal</keyword>
<dbReference type="PROSITE" id="PS51257">
    <property type="entry name" value="PROKAR_LIPOPROTEIN"/>
    <property type="match status" value="1"/>
</dbReference>
<gene>
    <name evidence="2" type="ORF">PAECIP111891_01903</name>
</gene>
<dbReference type="Proteomes" id="UP000838821">
    <property type="component" value="Unassembled WGS sequence"/>
</dbReference>
<reference evidence="2" key="1">
    <citation type="submission" date="2022-01" db="EMBL/GenBank/DDBJ databases">
        <authorList>
            <person name="Criscuolo A."/>
        </authorList>
    </citation>
    <scope>NUCLEOTIDE SEQUENCE</scope>
    <source>
        <strain evidence="2">CIP111891</strain>
    </source>
</reference>
<dbReference type="InterPro" id="IPR006059">
    <property type="entry name" value="SBP"/>
</dbReference>
<dbReference type="CDD" id="cd13581">
    <property type="entry name" value="PBP2_AlgQ_like_2"/>
    <property type="match status" value="1"/>
</dbReference>
<protein>
    <recommendedName>
        <fullName evidence="4">Extracellular solute-binding protein</fullName>
    </recommendedName>
</protein>
<evidence type="ECO:0008006" key="4">
    <source>
        <dbReference type="Google" id="ProtNLM"/>
    </source>
</evidence>
<evidence type="ECO:0000313" key="2">
    <source>
        <dbReference type="EMBL" id="CAH1202050.1"/>
    </source>
</evidence>
<evidence type="ECO:0000256" key="1">
    <source>
        <dbReference type="SAM" id="SignalP"/>
    </source>
</evidence>
<dbReference type="Gene3D" id="3.40.190.10">
    <property type="entry name" value="Periplasmic binding protein-like II"/>
    <property type="match status" value="2"/>
</dbReference>
<sequence length="552" mass="61981">MQRMKLWGPAISLILSATVVLSGCSKTSDTSSEATKQPDSTAAAQNEVVNPPGVLPITKEKTTLKVLSRTNPAVENFATNEFTKWLEEKTNIHLEWEVASDPKQKLNISLASGDYPDVYLGFNIDQIQLTLYGKDGVFIPLNKLIDKYGVESKKMFTSLPYTKELSTSPDGNIYGLPSVNECFHCTQPTKLWINQKWLDAVGMKMPTTTDEFYQVLKAFKEKDPNGNKKADEIPFIGANIANSYIDTFLLQAFIDSDRNMQFMKDGKINAAFTQPEYKEGLKYINKLFKEGLVDPQSLTQDRNQLRKLGENPDNVILGVVAAQHPTIFNTLEGTRWLDYVAVPPLKGPNGVQASKYIPQSITSGSFVITNKAKNPEIAMRLADFLYSEEATNRAILGRPDMEWKVAGPNEIGINGKPAKYTLIGNTAPGAKNATWGQVGPSLRTNEWRLAQTADPKNPLEDILYKETLTKYEPYKPDPKKMIPALSFTNEQTDEIANISKTIDDYRKESTARMIIGDLDIDKKWDEYLKNLDSMKLPRYLQIYQQAFDAKKK</sequence>
<comment type="caution">
    <text evidence="2">The sequence shown here is derived from an EMBL/GenBank/DDBJ whole genome shotgun (WGS) entry which is preliminary data.</text>
</comment>
<accession>A0ABM9C398</accession>
<feature type="signal peptide" evidence="1">
    <location>
        <begin position="1"/>
        <end position="22"/>
    </location>
</feature>